<comment type="caution">
    <text evidence="3">The sequence shown here is derived from an EMBL/GenBank/DDBJ whole genome shotgun (WGS) entry which is preliminary data.</text>
</comment>
<gene>
    <name evidence="3" type="ORF">FYJ65_03985</name>
</gene>
<organism evidence="3 4">
    <name type="scientific">Mogibacterium kristiansenii</name>
    <dbReference type="NCBI Taxonomy" id="2606708"/>
    <lineage>
        <taxon>Bacteria</taxon>
        <taxon>Bacillati</taxon>
        <taxon>Bacillota</taxon>
        <taxon>Clostridia</taxon>
        <taxon>Peptostreptococcales</taxon>
        <taxon>Anaerovoracaceae</taxon>
        <taxon>Mogibacterium</taxon>
    </lineage>
</organism>
<keyword evidence="4" id="KW-1185">Reference proteome</keyword>
<protein>
    <recommendedName>
        <fullName evidence="2">Cytokinin riboside 5'-monophosphate phosphoribohydrolase</fullName>
        <ecNumber evidence="2">3.2.2.n1</ecNumber>
    </recommendedName>
</protein>
<keyword evidence="2" id="KW-0378">Hydrolase</keyword>
<dbReference type="PANTHER" id="PTHR31223:SF70">
    <property type="entry name" value="LOG FAMILY PROTEIN YJL055W"/>
    <property type="match status" value="1"/>
</dbReference>
<dbReference type="NCBIfam" id="TIGR00730">
    <property type="entry name" value="Rossman fold protein, TIGR00730 family"/>
    <property type="match status" value="1"/>
</dbReference>
<dbReference type="AlphaFoldDB" id="A0A6N7XKC0"/>
<proteinExistence type="inferred from homology"/>
<dbReference type="PANTHER" id="PTHR31223">
    <property type="entry name" value="LOG FAMILY PROTEIN YJL055W"/>
    <property type="match status" value="1"/>
</dbReference>
<dbReference type="EMBL" id="VUNA01000006">
    <property type="protein sequence ID" value="MST70505.1"/>
    <property type="molecule type" value="Genomic_DNA"/>
</dbReference>
<dbReference type="Gene3D" id="3.40.50.450">
    <property type="match status" value="1"/>
</dbReference>
<evidence type="ECO:0000256" key="1">
    <source>
        <dbReference type="ARBA" id="ARBA00006763"/>
    </source>
</evidence>
<keyword evidence="2" id="KW-0203">Cytokinin biosynthesis</keyword>
<dbReference type="Proteomes" id="UP000469424">
    <property type="component" value="Unassembled WGS sequence"/>
</dbReference>
<evidence type="ECO:0000313" key="3">
    <source>
        <dbReference type="EMBL" id="MST70505.1"/>
    </source>
</evidence>
<dbReference type="EC" id="3.2.2.n1" evidence="2"/>
<dbReference type="GO" id="GO:0005829">
    <property type="term" value="C:cytosol"/>
    <property type="evidence" value="ECO:0007669"/>
    <property type="project" value="TreeGrafter"/>
</dbReference>
<sequence length="177" mass="19484">MNVTVYCGSSMGSDPDYKKAAEALGLWIAGNGHTLVYGGGNIGLMGIIADTVLENGGKVIGIIPDFLLHCEQGHEGLHTLEVVHSMSTRKSRMIELGDAFIAMPGGIGTLEEITEVLTLKRLGRTDKRAFLYNINGYYEPLRGTFRQMVEKEFLPEEEMELFEFVANVDELDEALRG</sequence>
<dbReference type="RefSeq" id="WP_154554072.1">
    <property type="nucleotide sequence ID" value="NZ_VUNA01000006.1"/>
</dbReference>
<dbReference type="Pfam" id="PF03641">
    <property type="entry name" value="Lysine_decarbox"/>
    <property type="match status" value="1"/>
</dbReference>
<dbReference type="SUPFAM" id="SSF102405">
    <property type="entry name" value="MCP/YpsA-like"/>
    <property type="match status" value="1"/>
</dbReference>
<name>A0A6N7XKC0_9FIRM</name>
<dbReference type="InterPro" id="IPR005269">
    <property type="entry name" value="LOG"/>
</dbReference>
<reference evidence="3 4" key="1">
    <citation type="submission" date="2019-08" db="EMBL/GenBank/DDBJ databases">
        <title>In-depth cultivation of the pig gut microbiome towards novel bacterial diversity and tailored functional studies.</title>
        <authorList>
            <person name="Wylensek D."/>
            <person name="Hitch T.C.A."/>
            <person name="Clavel T."/>
        </authorList>
    </citation>
    <scope>NUCLEOTIDE SEQUENCE [LARGE SCALE GENOMIC DNA]</scope>
    <source>
        <strain evidence="3 4">WCA-MUC-591-APC-4B</strain>
    </source>
</reference>
<dbReference type="GO" id="GO:0009691">
    <property type="term" value="P:cytokinin biosynthetic process"/>
    <property type="evidence" value="ECO:0007669"/>
    <property type="project" value="UniProtKB-UniRule"/>
</dbReference>
<accession>A0A6N7XKC0</accession>
<comment type="similarity">
    <text evidence="1 2">Belongs to the LOG family.</text>
</comment>
<evidence type="ECO:0000313" key="4">
    <source>
        <dbReference type="Proteomes" id="UP000469424"/>
    </source>
</evidence>
<dbReference type="GO" id="GO:0016799">
    <property type="term" value="F:hydrolase activity, hydrolyzing N-glycosyl compounds"/>
    <property type="evidence" value="ECO:0007669"/>
    <property type="project" value="TreeGrafter"/>
</dbReference>
<evidence type="ECO:0000256" key="2">
    <source>
        <dbReference type="RuleBase" id="RU363015"/>
    </source>
</evidence>
<dbReference type="InterPro" id="IPR031100">
    <property type="entry name" value="LOG_fam"/>
</dbReference>